<proteinExistence type="predicted"/>
<keyword evidence="3" id="KW-1185">Reference proteome</keyword>
<dbReference type="NCBIfam" id="TIGR03502">
    <property type="entry name" value="lipase_Pla1_cef"/>
    <property type="match status" value="1"/>
</dbReference>
<feature type="domain" description="Bacterial virulence factor lipase N-terminal" evidence="1">
    <location>
        <begin position="72"/>
        <end position="269"/>
    </location>
</feature>
<protein>
    <submittedName>
        <fullName evidence="2">Lipase</fullName>
    </submittedName>
</protein>
<dbReference type="Pfam" id="PF12262">
    <property type="entry name" value="Lipase_bact_N"/>
    <property type="match status" value="1"/>
</dbReference>
<dbReference type="RefSeq" id="WP_068371851.1">
    <property type="nucleotide sequence ID" value="NZ_LSNE01000002.1"/>
</dbReference>
<dbReference type="Gene3D" id="3.40.50.1820">
    <property type="entry name" value="alpha/beta hydrolase"/>
    <property type="match status" value="1"/>
</dbReference>
<dbReference type="SUPFAM" id="SSF53474">
    <property type="entry name" value="alpha/beta-Hydrolases"/>
    <property type="match status" value="1"/>
</dbReference>
<dbReference type="STRING" id="1799789.AX660_05220"/>
<dbReference type="InterPro" id="IPR020009">
    <property type="entry name" value="VolA/Pla-1/cef"/>
</dbReference>
<evidence type="ECO:0000313" key="2">
    <source>
        <dbReference type="EMBL" id="KXI30812.1"/>
    </source>
</evidence>
<comment type="caution">
    <text evidence="2">The sequence shown here is derived from an EMBL/GenBank/DDBJ whole genome shotgun (WGS) entry which is preliminary data.</text>
</comment>
<evidence type="ECO:0000259" key="1">
    <source>
        <dbReference type="Pfam" id="PF12262"/>
    </source>
</evidence>
<reference evidence="3" key="1">
    <citation type="submission" date="2016-02" db="EMBL/GenBank/DDBJ databases">
        <authorList>
            <person name="Schultz-Johansen M."/>
            <person name="Glaring M.A."/>
            <person name="Bech P.K."/>
            <person name="Stougaard P."/>
        </authorList>
    </citation>
    <scope>NUCLEOTIDE SEQUENCE [LARGE SCALE GENOMIC DNA]</scope>
    <source>
        <strain evidence="3">S66</strain>
    </source>
</reference>
<accession>A0A136A6F0</accession>
<dbReference type="EMBL" id="LSNE01000002">
    <property type="protein sequence ID" value="KXI30812.1"/>
    <property type="molecule type" value="Genomic_DNA"/>
</dbReference>
<dbReference type="PROSITE" id="PS51257">
    <property type="entry name" value="PROKAR_LIPOPROTEIN"/>
    <property type="match status" value="1"/>
</dbReference>
<dbReference type="InterPro" id="IPR025920">
    <property type="entry name" value="Lipase_bact_N"/>
</dbReference>
<dbReference type="InterPro" id="IPR029058">
    <property type="entry name" value="AB_hydrolase_fold"/>
</dbReference>
<dbReference type="Proteomes" id="UP000070299">
    <property type="component" value="Unassembled WGS sequence"/>
</dbReference>
<gene>
    <name evidence="2" type="ORF">AX660_05220</name>
</gene>
<sequence length="870" mass="89416">MKKILLSTSIAAVMGLSGCGGGDTVKEQDANTAKDKPYVRVVFDPATSNLNIPNDLLMIPNDDLFDFTLATEGSADLNPANPQHALSMLDGWSTNHPFQIRLTLAAGVDVNPATVGPTSIRLFQATQALEGTSATCQAIAAQVQAPGIPCELGDELQYGVDFVAAYTAGSGAISVVPLKPMKAAQGHMLVVTSELKDTDGKAVLGSSSWELARQDINTLPLSSPDQLQLQGLVNFLVNVLKPVGLEATQVSYAAYFSTQSTTSVLATIKQLQIGGFAQALQGALATGATLPAAQQFAAQYLPAIVTQAPVKGATAFEYLAPLLLPAEQLAQLNAVGLDTCAGLMNTLANPASPLFTTAQQTFTTAGPLCAAKRVEGTINLPYYLNPTNPLGDWWKAACTSGAMLKAMGAASVGALLQGGAAGPNNALCQAASGGQLFDLNLAAIGINDPRNVTKYSPIPQARGRNMDNAATVYNEAGTETLNVQFTVPDEAVIAALAAASGGAISPVTKPAGGWPVVVFQHGITGSKENVLAMSAALSLAGFASVAIDHPLHGEREFTLDNGDVVGASSHTPTDFMNLQSLLTARDNSRQSIVDTMALRLSLVAIADTTGMVDVNANDVHFIGQSLGAITGTGTVGLSNASLPESLASLNSMYHFNSAVFNVPAGGIASFLFSSADFGPLIKGSLLAASSDAFVQFLTQYAMANQLPVNDAIRPAFKAFEASLGAADLAAINATFAAFNFAAQTILDSADPISLAGITASNTPSLVQLMVGGGTNDDGSTALTDQVNSVDVPNAPLSGGNALANIIMGLPAVSSTTQGSGVVRFSTGEHQSLLTPIPSQAATTEMQMQAVGFFSTDGQTIVINNPAVVQN</sequence>
<dbReference type="AlphaFoldDB" id="A0A136A6F0"/>
<evidence type="ECO:0000313" key="3">
    <source>
        <dbReference type="Proteomes" id="UP000070299"/>
    </source>
</evidence>
<name>A0A136A6F0_9ALTE</name>
<dbReference type="OrthoDB" id="5477453at2"/>
<organism evidence="2 3">
    <name type="scientific">Paraglaciecola hydrolytica</name>
    <dbReference type="NCBI Taxonomy" id="1799789"/>
    <lineage>
        <taxon>Bacteria</taxon>
        <taxon>Pseudomonadati</taxon>
        <taxon>Pseudomonadota</taxon>
        <taxon>Gammaproteobacteria</taxon>
        <taxon>Alteromonadales</taxon>
        <taxon>Alteromonadaceae</taxon>
        <taxon>Paraglaciecola</taxon>
    </lineage>
</organism>